<accession>A0A391P4F6</accession>
<keyword evidence="3" id="KW-1185">Reference proteome</keyword>
<dbReference type="OrthoDB" id="16464at2759"/>
<comment type="caution">
    <text evidence="2">The sequence shown here is derived from an EMBL/GenBank/DDBJ whole genome shotgun (WGS) entry which is preliminary data.</text>
</comment>
<evidence type="ECO:0000313" key="3">
    <source>
        <dbReference type="Proteomes" id="UP000265618"/>
    </source>
</evidence>
<feature type="domain" description="3-beta hydroxysteroid dehydrogenase/isomerase" evidence="1">
    <location>
        <begin position="4"/>
        <end position="36"/>
    </location>
</feature>
<proteinExistence type="predicted"/>
<dbReference type="EMBL" id="BDIP01002558">
    <property type="protein sequence ID" value="GCA63182.1"/>
    <property type="molecule type" value="Genomic_DNA"/>
</dbReference>
<protein>
    <recommendedName>
        <fullName evidence="1">3-beta hydroxysteroid dehydrogenase/isomerase domain-containing protein</fullName>
    </recommendedName>
</protein>
<organism evidence="2 3">
    <name type="scientific">Kipferlia bialata</name>
    <dbReference type="NCBI Taxonomy" id="797122"/>
    <lineage>
        <taxon>Eukaryota</taxon>
        <taxon>Metamonada</taxon>
        <taxon>Carpediemonas-like organisms</taxon>
        <taxon>Kipferlia</taxon>
    </lineage>
</organism>
<gene>
    <name evidence="2" type="ORF">KIPB_008343</name>
</gene>
<dbReference type="AlphaFoldDB" id="A0A391P4F6"/>
<reference evidence="2 3" key="1">
    <citation type="journal article" date="2018" name="PLoS ONE">
        <title>The draft genome of Kipferlia bialata reveals reductive genome evolution in fornicate parasites.</title>
        <authorList>
            <person name="Tanifuji G."/>
            <person name="Takabayashi S."/>
            <person name="Kume K."/>
            <person name="Takagi M."/>
            <person name="Nakayama T."/>
            <person name="Kamikawa R."/>
            <person name="Inagaki Y."/>
            <person name="Hashimoto T."/>
        </authorList>
    </citation>
    <scope>NUCLEOTIDE SEQUENCE [LARGE SCALE GENOMIC DNA]</scope>
    <source>
        <strain evidence="2">NY0173</strain>
    </source>
</reference>
<dbReference type="GO" id="GO:0006694">
    <property type="term" value="P:steroid biosynthetic process"/>
    <property type="evidence" value="ECO:0007669"/>
    <property type="project" value="InterPro"/>
</dbReference>
<evidence type="ECO:0000259" key="1">
    <source>
        <dbReference type="Pfam" id="PF01073"/>
    </source>
</evidence>
<name>A0A391P4F6_9EUKA</name>
<dbReference type="GO" id="GO:0016616">
    <property type="term" value="F:oxidoreductase activity, acting on the CH-OH group of donors, NAD or NADP as acceptor"/>
    <property type="evidence" value="ECO:0007669"/>
    <property type="project" value="InterPro"/>
</dbReference>
<sequence>MKVLILGGCGFIGRHLVQFLASQEGVTVRVADKKIPVMCHLNEAMQDLYDNEDFCEFLQSDLSREA</sequence>
<dbReference type="SUPFAM" id="SSF51735">
    <property type="entry name" value="NAD(P)-binding Rossmann-fold domains"/>
    <property type="match status" value="1"/>
</dbReference>
<dbReference type="Pfam" id="PF01073">
    <property type="entry name" value="3Beta_HSD"/>
    <property type="match status" value="1"/>
</dbReference>
<dbReference type="InterPro" id="IPR002225">
    <property type="entry name" value="3Beta_OHSteriod_DH/Estase"/>
</dbReference>
<dbReference type="InterPro" id="IPR036291">
    <property type="entry name" value="NAD(P)-bd_dom_sf"/>
</dbReference>
<evidence type="ECO:0000313" key="2">
    <source>
        <dbReference type="EMBL" id="GCA63182.1"/>
    </source>
</evidence>
<dbReference type="Gene3D" id="3.40.50.720">
    <property type="entry name" value="NAD(P)-binding Rossmann-like Domain"/>
    <property type="match status" value="1"/>
</dbReference>
<dbReference type="Proteomes" id="UP000265618">
    <property type="component" value="Unassembled WGS sequence"/>
</dbReference>